<evidence type="ECO:0000256" key="1">
    <source>
        <dbReference type="SAM" id="Phobius"/>
    </source>
</evidence>
<keyword evidence="1" id="KW-0812">Transmembrane</keyword>
<dbReference type="AlphaFoldDB" id="A0A8T9BTH2"/>
<sequence length="137" mass="15935">MFSTTIRRAAQQEASKEIPYIYTNTYKAKRLWPPDFTKISPKHQFRLERRFRRRSKLQWARPRWTKAVKMVQLGSIVFVAVYGVLFLDWNSQGNPENPPFNGIRTWFFGLTGNIWGRDQVRKPSGPDEASPVASSSS</sequence>
<protein>
    <submittedName>
        <fullName evidence="2">Uncharacterized protein</fullName>
    </submittedName>
</protein>
<accession>A0A8T9BTH2</accession>
<comment type="caution">
    <text evidence="2">The sequence shown here is derived from an EMBL/GenBank/DDBJ whole genome shotgun (WGS) entry which is preliminary data.</text>
</comment>
<gene>
    <name evidence="2" type="ORF">LSUE1_G008725</name>
</gene>
<dbReference type="EMBL" id="QGMK01002291">
    <property type="protein sequence ID" value="TVY59602.1"/>
    <property type="molecule type" value="Genomic_DNA"/>
</dbReference>
<proteinExistence type="predicted"/>
<organism evidence="2 3">
    <name type="scientific">Lachnellula suecica</name>
    <dbReference type="NCBI Taxonomy" id="602035"/>
    <lineage>
        <taxon>Eukaryota</taxon>
        <taxon>Fungi</taxon>
        <taxon>Dikarya</taxon>
        <taxon>Ascomycota</taxon>
        <taxon>Pezizomycotina</taxon>
        <taxon>Leotiomycetes</taxon>
        <taxon>Helotiales</taxon>
        <taxon>Lachnaceae</taxon>
        <taxon>Lachnellula</taxon>
    </lineage>
</organism>
<name>A0A8T9BTH2_9HELO</name>
<evidence type="ECO:0000313" key="3">
    <source>
        <dbReference type="Proteomes" id="UP000469558"/>
    </source>
</evidence>
<dbReference type="Proteomes" id="UP000469558">
    <property type="component" value="Unassembled WGS sequence"/>
</dbReference>
<keyword evidence="1" id="KW-1133">Transmembrane helix</keyword>
<feature type="transmembrane region" description="Helical" evidence="1">
    <location>
        <begin position="70"/>
        <end position="89"/>
    </location>
</feature>
<dbReference type="OrthoDB" id="5278907at2759"/>
<evidence type="ECO:0000313" key="2">
    <source>
        <dbReference type="EMBL" id="TVY59602.1"/>
    </source>
</evidence>
<keyword evidence="3" id="KW-1185">Reference proteome</keyword>
<reference evidence="2 3" key="1">
    <citation type="submission" date="2018-05" db="EMBL/GenBank/DDBJ databases">
        <title>Genome sequencing and assembly of the regulated plant pathogen Lachnellula willkommii and related sister species for the development of diagnostic species identification markers.</title>
        <authorList>
            <person name="Giroux E."/>
            <person name="Bilodeau G."/>
        </authorList>
    </citation>
    <scope>NUCLEOTIDE SEQUENCE [LARGE SCALE GENOMIC DNA]</scope>
    <source>
        <strain evidence="2 3">CBS 268.59</strain>
    </source>
</reference>
<keyword evidence="1" id="KW-0472">Membrane</keyword>